<evidence type="ECO:0000313" key="6">
    <source>
        <dbReference type="Proteomes" id="UP001361570"/>
    </source>
</evidence>
<keyword evidence="3" id="KW-1133">Transmembrane helix</keyword>
<dbReference type="Pfam" id="PF01478">
    <property type="entry name" value="Peptidase_A24"/>
    <property type="match status" value="1"/>
</dbReference>
<feature type="transmembrane region" description="Helical" evidence="3">
    <location>
        <begin position="65"/>
        <end position="86"/>
    </location>
</feature>
<protein>
    <submittedName>
        <fullName evidence="5">Prepilin peptidase</fullName>
        <ecNumber evidence="5">3.4.23.43</ecNumber>
    </submittedName>
</protein>
<comment type="similarity">
    <text evidence="1 2">Belongs to the peptidase A24 family.</text>
</comment>
<organism evidence="5 6">
    <name type="scientific">Klenkia sesuvii</name>
    <dbReference type="NCBI Taxonomy" id="3103137"/>
    <lineage>
        <taxon>Bacteria</taxon>
        <taxon>Bacillati</taxon>
        <taxon>Actinomycetota</taxon>
        <taxon>Actinomycetes</taxon>
        <taxon>Geodermatophilales</taxon>
        <taxon>Geodermatophilaceae</taxon>
        <taxon>Klenkia</taxon>
    </lineage>
</organism>
<dbReference type="EMBL" id="JBAPLU010000003">
    <property type="protein sequence ID" value="MEI4270884.1"/>
    <property type="molecule type" value="Genomic_DNA"/>
</dbReference>
<dbReference type="InterPro" id="IPR000045">
    <property type="entry name" value="Prepilin_IV_endopep_pep"/>
</dbReference>
<dbReference type="PANTHER" id="PTHR30487:SF0">
    <property type="entry name" value="PREPILIN LEADER PEPTIDASE_N-METHYLTRANSFERASE-RELATED"/>
    <property type="match status" value="1"/>
</dbReference>
<feature type="transmembrane region" description="Helical" evidence="3">
    <location>
        <begin position="166"/>
        <end position="187"/>
    </location>
</feature>
<dbReference type="Gene3D" id="1.20.120.1220">
    <property type="match status" value="1"/>
</dbReference>
<keyword evidence="3" id="KW-0812">Transmembrane</keyword>
<dbReference type="EC" id="3.4.23.43" evidence="5"/>
<dbReference type="PRINTS" id="PR00864">
    <property type="entry name" value="PREPILNPTASE"/>
</dbReference>
<evidence type="ECO:0000313" key="5">
    <source>
        <dbReference type="EMBL" id="MEI4270884.1"/>
    </source>
</evidence>
<accession>A0ABU8DPX7</accession>
<dbReference type="PANTHER" id="PTHR30487">
    <property type="entry name" value="TYPE 4 PREPILIN-LIKE PROTEINS LEADER PEPTIDE-PROCESSING ENZYME"/>
    <property type="match status" value="1"/>
</dbReference>
<dbReference type="InterPro" id="IPR050882">
    <property type="entry name" value="Prepilin_peptidase/N-MTase"/>
</dbReference>
<feature type="domain" description="Prepilin type IV endopeptidase peptidase" evidence="4">
    <location>
        <begin position="72"/>
        <end position="178"/>
    </location>
</feature>
<evidence type="ECO:0000259" key="4">
    <source>
        <dbReference type="Pfam" id="PF01478"/>
    </source>
</evidence>
<evidence type="ECO:0000256" key="1">
    <source>
        <dbReference type="ARBA" id="ARBA00005801"/>
    </source>
</evidence>
<evidence type="ECO:0000256" key="3">
    <source>
        <dbReference type="SAM" id="Phobius"/>
    </source>
</evidence>
<gene>
    <name evidence="5" type="ORF">TEK04_04030</name>
</gene>
<dbReference type="Proteomes" id="UP001361570">
    <property type="component" value="Unassembled WGS sequence"/>
</dbReference>
<keyword evidence="6" id="KW-1185">Reference proteome</keyword>
<keyword evidence="3" id="KW-0472">Membrane</keyword>
<dbReference type="RefSeq" id="WP_336403028.1">
    <property type="nucleotide sequence ID" value="NZ_JBAPLU010000003.1"/>
</dbReference>
<feature type="transmembrane region" description="Helical" evidence="3">
    <location>
        <begin position="199"/>
        <end position="216"/>
    </location>
</feature>
<dbReference type="InterPro" id="IPR014032">
    <property type="entry name" value="Peptidase_A24A_bac"/>
</dbReference>
<reference evidence="5 6" key="1">
    <citation type="submission" date="2024-03" db="EMBL/GenBank/DDBJ databases">
        <title>Draft genome sequence of Klenkia sp. LSe6-5.</title>
        <authorList>
            <person name="Duangmal K."/>
            <person name="Chantavorakit T."/>
        </authorList>
    </citation>
    <scope>NUCLEOTIDE SEQUENCE [LARGE SCALE GENOMIC DNA]</scope>
    <source>
        <strain evidence="5 6">LSe6-5</strain>
    </source>
</reference>
<feature type="transmembrane region" description="Helical" evidence="3">
    <location>
        <begin position="40"/>
        <end position="60"/>
    </location>
</feature>
<evidence type="ECO:0000256" key="2">
    <source>
        <dbReference type="RuleBase" id="RU003793"/>
    </source>
</evidence>
<comment type="caution">
    <text evidence="5">The sequence shown here is derived from an EMBL/GenBank/DDBJ whole genome shotgun (WGS) entry which is preliminary data.</text>
</comment>
<sequence length="217" mass="21159">MPPVLLPLVAGLVGAALGPWLARSTVRLATRDGTATAGRVRAALTTAVGAGVLAGAAVLVGPRPVLLGVLWLCAAGLVLAGVDLVSHRLPDVVTLPALGALLLATGVDAVVTGDGRRALDGVLLGAAAFVVAALVRWAVPAALGFGDVKLLAPLGVLLGWRGGGSLVLAGVFVGLLLGASVSLVLLATGRAGWRSAVPFGPPLLVGAAVAFAAVGPL</sequence>
<keyword evidence="5" id="KW-0378">Hydrolase</keyword>
<feature type="transmembrane region" description="Helical" evidence="3">
    <location>
        <begin position="123"/>
        <end position="146"/>
    </location>
</feature>
<name>A0ABU8DPX7_9ACTN</name>
<dbReference type="GO" id="GO:0004190">
    <property type="term" value="F:aspartic-type endopeptidase activity"/>
    <property type="evidence" value="ECO:0007669"/>
    <property type="project" value="UniProtKB-EC"/>
</dbReference>
<proteinExistence type="inferred from homology"/>